<feature type="domain" description="GP-PDE" evidence="1">
    <location>
        <begin position="9"/>
        <end position="232"/>
    </location>
</feature>
<dbReference type="EMBL" id="UINC01001661">
    <property type="protein sequence ID" value="SUZ86030.1"/>
    <property type="molecule type" value="Genomic_DNA"/>
</dbReference>
<dbReference type="PROSITE" id="PS51704">
    <property type="entry name" value="GP_PDE"/>
    <property type="match status" value="1"/>
</dbReference>
<dbReference type="InterPro" id="IPR017946">
    <property type="entry name" value="PLC-like_Pdiesterase_TIM-brl"/>
</dbReference>
<evidence type="ECO:0000259" key="1">
    <source>
        <dbReference type="PROSITE" id="PS51704"/>
    </source>
</evidence>
<dbReference type="Pfam" id="PF03009">
    <property type="entry name" value="GDPD"/>
    <property type="match status" value="2"/>
</dbReference>
<protein>
    <recommendedName>
        <fullName evidence="1">GP-PDE domain-containing protein</fullName>
    </recommendedName>
</protein>
<reference evidence="2" key="1">
    <citation type="submission" date="2018-05" db="EMBL/GenBank/DDBJ databases">
        <authorList>
            <person name="Lanie J.A."/>
            <person name="Ng W.-L."/>
            <person name="Kazmierczak K.M."/>
            <person name="Andrzejewski T.M."/>
            <person name="Davidsen T.M."/>
            <person name="Wayne K.J."/>
            <person name="Tettelin H."/>
            <person name="Glass J.I."/>
            <person name="Rusch D."/>
            <person name="Podicherti R."/>
            <person name="Tsui H.-C.T."/>
            <person name="Winkler M.E."/>
        </authorList>
    </citation>
    <scope>NUCLEOTIDE SEQUENCE</scope>
</reference>
<dbReference type="Gene3D" id="3.20.20.190">
    <property type="entry name" value="Phosphatidylinositol (PI) phosphodiesterase"/>
    <property type="match status" value="1"/>
</dbReference>
<dbReference type="SUPFAM" id="SSF51695">
    <property type="entry name" value="PLC-like phosphodiesterases"/>
    <property type="match status" value="1"/>
</dbReference>
<dbReference type="GO" id="GO:0008081">
    <property type="term" value="F:phosphoric diester hydrolase activity"/>
    <property type="evidence" value="ECO:0007669"/>
    <property type="project" value="InterPro"/>
</dbReference>
<dbReference type="AlphaFoldDB" id="A0A381R3D3"/>
<name>A0A381R3D3_9ZZZZ</name>
<dbReference type="GO" id="GO:0006629">
    <property type="term" value="P:lipid metabolic process"/>
    <property type="evidence" value="ECO:0007669"/>
    <property type="project" value="InterPro"/>
</dbReference>
<organism evidence="2">
    <name type="scientific">marine metagenome</name>
    <dbReference type="NCBI Taxonomy" id="408172"/>
    <lineage>
        <taxon>unclassified sequences</taxon>
        <taxon>metagenomes</taxon>
        <taxon>ecological metagenomes</taxon>
    </lineage>
</organism>
<dbReference type="CDD" id="cd08556">
    <property type="entry name" value="GDPD"/>
    <property type="match status" value="1"/>
</dbReference>
<dbReference type="InterPro" id="IPR030395">
    <property type="entry name" value="GP_PDE_dom"/>
</dbReference>
<gene>
    <name evidence="2" type="ORF">METZ01_LOCUS38884</name>
</gene>
<dbReference type="PANTHER" id="PTHR46211">
    <property type="entry name" value="GLYCEROPHOSPHORYL DIESTER PHOSPHODIESTERASE"/>
    <property type="match status" value="1"/>
</dbReference>
<proteinExistence type="predicted"/>
<dbReference type="PANTHER" id="PTHR46211:SF14">
    <property type="entry name" value="GLYCEROPHOSPHODIESTER PHOSPHODIESTERASE"/>
    <property type="match status" value="1"/>
</dbReference>
<sequence length="234" mass="25277">MMSPESARPLVIAHRGDSANHPDNTVASYRSALEQGADWVELDVRRTADDVLVAHHDAHLADGRLIRDSAAGDLPGEVPTLAEAFEACEGMGVNVEIKHLPGDPDHEDVHLVCDAVVGLASAYRPPEQLLVSSFDIAAVDLIRATDPGLPSGWIVAERYTADLLLERTVAHGHGAICPWDGLVDLRLVEHAHDRGLRVVVWTVDEPDRMVELAGWGVDGIISNDPGLLRRTLDA</sequence>
<accession>A0A381R3D3</accession>
<evidence type="ECO:0000313" key="2">
    <source>
        <dbReference type="EMBL" id="SUZ86030.1"/>
    </source>
</evidence>